<dbReference type="Gene3D" id="1.25.40.10">
    <property type="entry name" value="Tetratricopeptide repeat domain"/>
    <property type="match status" value="1"/>
</dbReference>
<dbReference type="Pfam" id="PF00990">
    <property type="entry name" value="GGDEF"/>
    <property type="match status" value="1"/>
</dbReference>
<dbReference type="InterPro" id="IPR029787">
    <property type="entry name" value="Nucleotide_cyclase"/>
</dbReference>
<dbReference type="CDD" id="cd01949">
    <property type="entry name" value="GGDEF"/>
    <property type="match status" value="1"/>
</dbReference>
<dbReference type="InterPro" id="IPR000160">
    <property type="entry name" value="GGDEF_dom"/>
</dbReference>
<dbReference type="SMART" id="SM00267">
    <property type="entry name" value="GGDEF"/>
    <property type="match status" value="1"/>
</dbReference>
<evidence type="ECO:0000313" key="3">
    <source>
        <dbReference type="Proteomes" id="UP000094784"/>
    </source>
</evidence>
<dbReference type="InterPro" id="IPR043128">
    <property type="entry name" value="Rev_trsase/Diguanyl_cyclase"/>
</dbReference>
<dbReference type="GO" id="GO:0005886">
    <property type="term" value="C:plasma membrane"/>
    <property type="evidence" value="ECO:0007669"/>
    <property type="project" value="TreeGrafter"/>
</dbReference>
<dbReference type="EMBL" id="MECQ01000001">
    <property type="protein sequence ID" value="ODV55951.1"/>
    <property type="molecule type" value="Genomic_DNA"/>
</dbReference>
<dbReference type="Gene3D" id="3.30.70.270">
    <property type="match status" value="1"/>
</dbReference>
<gene>
    <name evidence="2" type="ORF">BG258_08550</name>
</gene>
<sequence length="482" mass="55702">MNVQEFEELWITLNELYNADRFLEYIEISSAAVESAIKLGMYDKAILLLRYSCASYFQTGDLQLSISVLEQYRELTFQHGNDIDLIQYYNIAAIYWGTFGHLKKSEELMLKGLKIAESIQHVESLGKIYNNLSDLEISMGNYRTAKEFALKSLYYSNAFEVQHKEPYTGIMYPKTNLAVSLIWLNEFDEANILLQELLATIHNPPYSKVQLEVFNAYAILCERQGRVSEAIDLYQKTKHYALQNNDLSLLQIIYNSLVKLIEDQGNKIVLCAVQKEYINILLEIQRENYSHVLFEMEYNDHKKQFEKNAYFDPLTNIYNRRYFDENAKRMLEKAAEGNQQLALMMVDLDHFKEINDMNGHLFGDDALTNTAKTLQDYFQPFKSIVARFGGDEFIILSQVKEGETVQTLADNLYQTLTALSLTVNGETVQLEFSIGVSTNNFGKIKIVEELIKHADEALYKSKRNGRNQITHYNHYCDVGNGI</sequence>
<accession>A0A1E4R674</accession>
<dbReference type="Proteomes" id="UP000094784">
    <property type="component" value="Unassembled WGS sequence"/>
</dbReference>
<dbReference type="PANTHER" id="PTHR45138:SF9">
    <property type="entry name" value="DIGUANYLATE CYCLASE DGCM-RELATED"/>
    <property type="match status" value="1"/>
</dbReference>
<dbReference type="PANTHER" id="PTHR45138">
    <property type="entry name" value="REGULATORY COMPONENTS OF SENSORY TRANSDUCTION SYSTEM"/>
    <property type="match status" value="1"/>
</dbReference>
<reference evidence="2 3" key="1">
    <citation type="submission" date="2016-09" db="EMBL/GenBank/DDBJ databases">
        <title>Draft genome sequence of the soil isolate, Lysinibacillus fusiformis M5, a potential hypoxanthine producer.</title>
        <authorList>
            <person name="Gallegos-Monterrosa R."/>
            <person name="Maroti G."/>
            <person name="Balint B."/>
            <person name="Kovacs A.T."/>
        </authorList>
    </citation>
    <scope>NUCLEOTIDE SEQUENCE [LARGE SCALE GENOMIC DNA]</scope>
    <source>
        <strain evidence="2 3">M5</strain>
    </source>
</reference>
<protein>
    <submittedName>
        <fullName evidence="2">Diguanylate cyclase</fullName>
    </submittedName>
</protein>
<evidence type="ECO:0000313" key="2">
    <source>
        <dbReference type="EMBL" id="ODV55951.1"/>
    </source>
</evidence>
<dbReference type="FunFam" id="3.30.70.270:FF:000001">
    <property type="entry name" value="Diguanylate cyclase domain protein"/>
    <property type="match status" value="1"/>
</dbReference>
<dbReference type="RefSeq" id="WP_069480981.1">
    <property type="nucleotide sequence ID" value="NZ_KV766182.1"/>
</dbReference>
<dbReference type="InterPro" id="IPR011990">
    <property type="entry name" value="TPR-like_helical_dom_sf"/>
</dbReference>
<dbReference type="PROSITE" id="PS50887">
    <property type="entry name" value="GGDEF"/>
    <property type="match status" value="1"/>
</dbReference>
<name>A0A1E4R674_9BACI</name>
<dbReference type="SUPFAM" id="SSF55073">
    <property type="entry name" value="Nucleotide cyclase"/>
    <property type="match status" value="1"/>
</dbReference>
<dbReference type="NCBIfam" id="TIGR00254">
    <property type="entry name" value="GGDEF"/>
    <property type="match status" value="1"/>
</dbReference>
<dbReference type="InterPro" id="IPR050469">
    <property type="entry name" value="Diguanylate_Cyclase"/>
</dbReference>
<comment type="caution">
    <text evidence="2">The sequence shown here is derived from an EMBL/GenBank/DDBJ whole genome shotgun (WGS) entry which is preliminary data.</text>
</comment>
<proteinExistence type="predicted"/>
<dbReference type="GO" id="GO:0043709">
    <property type="term" value="P:cell adhesion involved in single-species biofilm formation"/>
    <property type="evidence" value="ECO:0007669"/>
    <property type="project" value="TreeGrafter"/>
</dbReference>
<dbReference type="AlphaFoldDB" id="A0A1E4R674"/>
<feature type="domain" description="GGDEF" evidence="1">
    <location>
        <begin position="339"/>
        <end position="474"/>
    </location>
</feature>
<dbReference type="GO" id="GO:0052621">
    <property type="term" value="F:diguanylate cyclase activity"/>
    <property type="evidence" value="ECO:0007669"/>
    <property type="project" value="TreeGrafter"/>
</dbReference>
<dbReference type="GO" id="GO:1902201">
    <property type="term" value="P:negative regulation of bacterial-type flagellum-dependent cell motility"/>
    <property type="evidence" value="ECO:0007669"/>
    <property type="project" value="TreeGrafter"/>
</dbReference>
<dbReference type="SUPFAM" id="SSF48452">
    <property type="entry name" value="TPR-like"/>
    <property type="match status" value="2"/>
</dbReference>
<dbReference type="OrthoDB" id="9759607at2"/>
<evidence type="ECO:0000259" key="1">
    <source>
        <dbReference type="PROSITE" id="PS50887"/>
    </source>
</evidence>
<organism evidence="2 3">
    <name type="scientific">Lysinibacillus fusiformis</name>
    <dbReference type="NCBI Taxonomy" id="28031"/>
    <lineage>
        <taxon>Bacteria</taxon>
        <taxon>Bacillati</taxon>
        <taxon>Bacillota</taxon>
        <taxon>Bacilli</taxon>
        <taxon>Bacillales</taxon>
        <taxon>Bacillaceae</taxon>
        <taxon>Lysinibacillus</taxon>
    </lineage>
</organism>